<feature type="non-terminal residue" evidence="1">
    <location>
        <position position="216"/>
    </location>
</feature>
<evidence type="ECO:0000313" key="1">
    <source>
        <dbReference type="EMBL" id="EQD52791.1"/>
    </source>
</evidence>
<accession>T0ZX41</accession>
<keyword evidence="1" id="KW-0808">Transferase</keyword>
<reference evidence="1" key="1">
    <citation type="submission" date="2013-08" db="EMBL/GenBank/DDBJ databases">
        <authorList>
            <person name="Mendez C."/>
            <person name="Richter M."/>
            <person name="Ferrer M."/>
            <person name="Sanchez J."/>
        </authorList>
    </citation>
    <scope>NUCLEOTIDE SEQUENCE</scope>
</reference>
<dbReference type="AlphaFoldDB" id="T0ZX41"/>
<gene>
    <name evidence="1" type="ORF">B2A_06420</name>
</gene>
<dbReference type="GO" id="GO:0016740">
    <property type="term" value="F:transferase activity"/>
    <property type="evidence" value="ECO:0007669"/>
    <property type="project" value="UniProtKB-KW"/>
</dbReference>
<protein>
    <submittedName>
        <fullName evidence="1">Glycosyltransferase</fullName>
    </submittedName>
</protein>
<dbReference type="SUPFAM" id="SSF53756">
    <property type="entry name" value="UDP-Glycosyltransferase/glycogen phosphorylase"/>
    <property type="match status" value="1"/>
</dbReference>
<proteinExistence type="predicted"/>
<reference evidence="1" key="2">
    <citation type="journal article" date="2014" name="ISME J.">
        <title>Microbial stratification in low pH oxic and suboxic macroscopic growths along an acid mine drainage.</title>
        <authorList>
            <person name="Mendez-Garcia C."/>
            <person name="Mesa V."/>
            <person name="Sprenger R.R."/>
            <person name="Richter M."/>
            <person name="Diez M.S."/>
            <person name="Solano J."/>
            <person name="Bargiela R."/>
            <person name="Golyshina O.V."/>
            <person name="Manteca A."/>
            <person name="Ramos J.L."/>
            <person name="Gallego J.R."/>
            <person name="Llorente I."/>
            <person name="Martins Dos Santos V.A."/>
            <person name="Jensen O.N."/>
            <person name="Pelaez A.I."/>
            <person name="Sanchez J."/>
            <person name="Ferrer M."/>
        </authorList>
    </citation>
    <scope>NUCLEOTIDE SEQUENCE</scope>
</reference>
<comment type="caution">
    <text evidence="1">The sequence shown here is derived from an EMBL/GenBank/DDBJ whole genome shotgun (WGS) entry which is preliminary data.</text>
</comment>
<dbReference type="EMBL" id="AUZZ01004541">
    <property type="protein sequence ID" value="EQD52791.1"/>
    <property type="molecule type" value="Genomic_DNA"/>
</dbReference>
<organism evidence="1">
    <name type="scientific">mine drainage metagenome</name>
    <dbReference type="NCBI Taxonomy" id="410659"/>
    <lineage>
        <taxon>unclassified sequences</taxon>
        <taxon>metagenomes</taxon>
        <taxon>ecological metagenomes</taxon>
    </lineage>
</organism>
<sequence length="216" mass="24489">MVIPLMDDLLGNRHGLLVASRLARRAEVDVFVSVAARKIVPEIVRMAAPATVHFDRTRSNGGRSMLRFLVAQLSPWFDRRLARQVTTGERGRPFDAIVVFANEGHGIPTHLPRRPGGQRPVFGVCVLDLPDYVFILGDARNHPAVRRLLRPILLPILHAVERRKLASFDRHFANSRWTEEQLEHLYGIRADASLPVADIDWFRPFQEPARGVQSPY</sequence>
<name>T0ZX41_9ZZZZ</name>